<protein>
    <submittedName>
        <fullName evidence="1">Uncharacterized protein</fullName>
    </submittedName>
</protein>
<dbReference type="InParanoid" id="A0A165B813"/>
<gene>
    <name evidence="1" type="ORF">LAESUDRAFT_666095</name>
</gene>
<dbReference type="AlphaFoldDB" id="A0A165B813"/>
<reference evidence="1 2" key="1">
    <citation type="journal article" date="2016" name="Mol. Biol. Evol.">
        <title>Comparative Genomics of Early-Diverging Mushroom-Forming Fungi Provides Insights into the Origins of Lignocellulose Decay Capabilities.</title>
        <authorList>
            <person name="Nagy L.G."/>
            <person name="Riley R."/>
            <person name="Tritt A."/>
            <person name="Adam C."/>
            <person name="Daum C."/>
            <person name="Floudas D."/>
            <person name="Sun H."/>
            <person name="Yadav J.S."/>
            <person name="Pangilinan J."/>
            <person name="Larsson K.H."/>
            <person name="Matsuura K."/>
            <person name="Barry K."/>
            <person name="Labutti K."/>
            <person name="Kuo R."/>
            <person name="Ohm R.A."/>
            <person name="Bhattacharya S.S."/>
            <person name="Shirouzu T."/>
            <person name="Yoshinaga Y."/>
            <person name="Martin F.M."/>
            <person name="Grigoriev I.V."/>
            <person name="Hibbett D.S."/>
        </authorList>
    </citation>
    <scope>NUCLEOTIDE SEQUENCE [LARGE SCALE GENOMIC DNA]</scope>
    <source>
        <strain evidence="1 2">93-53</strain>
    </source>
</reference>
<evidence type="ECO:0000313" key="1">
    <source>
        <dbReference type="EMBL" id="KZT00457.1"/>
    </source>
</evidence>
<keyword evidence="2" id="KW-1185">Reference proteome</keyword>
<dbReference type="OrthoDB" id="3258054at2759"/>
<accession>A0A165B813</accession>
<dbReference type="GeneID" id="63822256"/>
<dbReference type="Proteomes" id="UP000076871">
    <property type="component" value="Unassembled WGS sequence"/>
</dbReference>
<sequence length="70" mass="8016">YHLHGIIYFDEFHFTARIVDMNGQTQYNDGIVTGNTPTLEYPVKIVHPTFLNKAHGRFSSVAIYTKLCLT</sequence>
<evidence type="ECO:0000313" key="2">
    <source>
        <dbReference type="Proteomes" id="UP000076871"/>
    </source>
</evidence>
<feature type="non-terminal residue" evidence="1">
    <location>
        <position position="1"/>
    </location>
</feature>
<organism evidence="1 2">
    <name type="scientific">Laetiporus sulphureus 93-53</name>
    <dbReference type="NCBI Taxonomy" id="1314785"/>
    <lineage>
        <taxon>Eukaryota</taxon>
        <taxon>Fungi</taxon>
        <taxon>Dikarya</taxon>
        <taxon>Basidiomycota</taxon>
        <taxon>Agaricomycotina</taxon>
        <taxon>Agaricomycetes</taxon>
        <taxon>Polyporales</taxon>
        <taxon>Laetiporus</taxon>
    </lineage>
</organism>
<dbReference type="EMBL" id="KV427685">
    <property type="protein sequence ID" value="KZT00457.1"/>
    <property type="molecule type" value="Genomic_DNA"/>
</dbReference>
<proteinExistence type="predicted"/>
<dbReference type="RefSeq" id="XP_040758197.1">
    <property type="nucleotide sequence ID" value="XM_040905226.1"/>
</dbReference>
<name>A0A165B813_9APHY</name>